<feature type="transmembrane region" description="Helical" evidence="1">
    <location>
        <begin position="424"/>
        <end position="447"/>
    </location>
</feature>
<gene>
    <name evidence="2" type="ORF">Fcan01_24265</name>
</gene>
<keyword evidence="1" id="KW-0472">Membrane</keyword>
<reference evidence="2 3" key="1">
    <citation type="submission" date="2015-12" db="EMBL/GenBank/DDBJ databases">
        <title>The genome of Folsomia candida.</title>
        <authorList>
            <person name="Faddeeva A."/>
            <person name="Derks M.F."/>
            <person name="Anvar Y."/>
            <person name="Smit S."/>
            <person name="Van Straalen N."/>
            <person name="Roelofs D."/>
        </authorList>
    </citation>
    <scope>NUCLEOTIDE SEQUENCE [LARGE SCALE GENOMIC DNA]</scope>
    <source>
        <strain evidence="2 3">VU population</strain>
        <tissue evidence="2">Whole body</tissue>
    </source>
</reference>
<evidence type="ECO:0000313" key="2">
    <source>
        <dbReference type="EMBL" id="OXA41038.1"/>
    </source>
</evidence>
<proteinExistence type="predicted"/>
<keyword evidence="1" id="KW-1133">Transmembrane helix</keyword>
<dbReference type="EMBL" id="LNIX01000031">
    <property type="protein sequence ID" value="OXA41038.1"/>
    <property type="molecule type" value="Genomic_DNA"/>
</dbReference>
<keyword evidence="3" id="KW-1185">Reference proteome</keyword>
<organism evidence="2 3">
    <name type="scientific">Folsomia candida</name>
    <name type="common">Springtail</name>
    <dbReference type="NCBI Taxonomy" id="158441"/>
    <lineage>
        <taxon>Eukaryota</taxon>
        <taxon>Metazoa</taxon>
        <taxon>Ecdysozoa</taxon>
        <taxon>Arthropoda</taxon>
        <taxon>Hexapoda</taxon>
        <taxon>Collembola</taxon>
        <taxon>Entomobryomorpha</taxon>
        <taxon>Isotomoidea</taxon>
        <taxon>Isotomidae</taxon>
        <taxon>Proisotominae</taxon>
        <taxon>Folsomia</taxon>
    </lineage>
</organism>
<dbReference type="AlphaFoldDB" id="A0A226D828"/>
<feature type="transmembrane region" description="Helical" evidence="1">
    <location>
        <begin position="12"/>
        <end position="29"/>
    </location>
</feature>
<comment type="caution">
    <text evidence="2">The sequence shown here is derived from an EMBL/GenBank/DDBJ whole genome shotgun (WGS) entry which is preliminary data.</text>
</comment>
<accession>A0A226D828</accession>
<evidence type="ECO:0000313" key="3">
    <source>
        <dbReference type="Proteomes" id="UP000198287"/>
    </source>
</evidence>
<dbReference type="Proteomes" id="UP000198287">
    <property type="component" value="Unassembled WGS sequence"/>
</dbReference>
<name>A0A226D828_FOLCA</name>
<sequence length="461" mass="52916">MVEQVVPSVRYRYIANLTSFNGFVAFWLLEDMMKHDYLKFDPRHSIPPIMKRPTYKFLGLIFVAHDIQKFSYLSCYQVKWTNSVILSELMAPYDIGVWLCILASLIAVIVLLIASLDNFISRGILLTVGICLENSVLGYLSTYKSIKYRVGVCTLITTLALLGGTLLSNFYKTYFTLEMIVPKMYQSPWNSVMNVEEIKILMPFDLLDEQDLQSANLSEYNRYMYFYQDILLQSSKVAQLGREYPRLNGYIKTANRLIKSLLPYFGVGTDGKNYFNGTFGFHPNRETQYNTSILREFPIQPISYKDHVALIKNLSTCGKIALVDTEDHITGLTPFLNDNSDHLIYLSGHEDVFFTAMNGWSIHPVRESYGAKRVKVLMSSGIFKYLKTLYSLLNPDRLFHHYASWTQPKLDSVTRLDLNSKVAAGLHVCGICLVVCILIFLVEVGWFRGYRLMEKYLATPK</sequence>
<feature type="transmembrane region" description="Helical" evidence="1">
    <location>
        <begin position="120"/>
        <end position="140"/>
    </location>
</feature>
<feature type="transmembrane region" description="Helical" evidence="1">
    <location>
        <begin position="152"/>
        <end position="171"/>
    </location>
</feature>
<evidence type="ECO:0000256" key="1">
    <source>
        <dbReference type="SAM" id="Phobius"/>
    </source>
</evidence>
<keyword evidence="1" id="KW-0812">Transmembrane</keyword>
<protein>
    <submittedName>
        <fullName evidence="2">Uncharacterized protein</fullName>
    </submittedName>
</protein>
<feature type="transmembrane region" description="Helical" evidence="1">
    <location>
        <begin position="95"/>
        <end position="114"/>
    </location>
</feature>